<dbReference type="EMBL" id="MFSP01000178">
    <property type="protein sequence ID" value="OGI62384.1"/>
    <property type="molecule type" value="Genomic_DNA"/>
</dbReference>
<organism evidence="1 2">
    <name type="scientific">Candidatus Muproteobacteria bacterium RBG_16_60_9</name>
    <dbReference type="NCBI Taxonomy" id="1817755"/>
    <lineage>
        <taxon>Bacteria</taxon>
        <taxon>Pseudomonadati</taxon>
        <taxon>Pseudomonadota</taxon>
        <taxon>Candidatus Muproteobacteria</taxon>
    </lineage>
</organism>
<gene>
    <name evidence="1" type="ORF">A2W18_10630</name>
</gene>
<comment type="caution">
    <text evidence="1">The sequence shown here is derived from an EMBL/GenBank/DDBJ whole genome shotgun (WGS) entry which is preliminary data.</text>
</comment>
<dbReference type="Gene3D" id="3.10.450.50">
    <property type="match status" value="1"/>
</dbReference>
<dbReference type="InterPro" id="IPR032710">
    <property type="entry name" value="NTF2-like_dom_sf"/>
</dbReference>
<protein>
    <submittedName>
        <fullName evidence="1">Uncharacterized protein</fullName>
    </submittedName>
</protein>
<evidence type="ECO:0000313" key="2">
    <source>
        <dbReference type="Proteomes" id="UP000179076"/>
    </source>
</evidence>
<name>A0A1F6UYN2_9PROT</name>
<reference evidence="1 2" key="1">
    <citation type="journal article" date="2016" name="Nat. Commun.">
        <title>Thousands of microbial genomes shed light on interconnected biogeochemical processes in an aquifer system.</title>
        <authorList>
            <person name="Anantharaman K."/>
            <person name="Brown C.T."/>
            <person name="Hug L.A."/>
            <person name="Sharon I."/>
            <person name="Castelle C.J."/>
            <person name="Probst A.J."/>
            <person name="Thomas B.C."/>
            <person name="Singh A."/>
            <person name="Wilkins M.J."/>
            <person name="Karaoz U."/>
            <person name="Brodie E.L."/>
            <person name="Williams K.H."/>
            <person name="Hubbard S.S."/>
            <person name="Banfield J.F."/>
        </authorList>
    </citation>
    <scope>NUCLEOTIDE SEQUENCE [LARGE SCALE GENOMIC DNA]</scope>
</reference>
<dbReference type="Proteomes" id="UP000179076">
    <property type="component" value="Unassembled WGS sequence"/>
</dbReference>
<dbReference type="AlphaFoldDB" id="A0A1F6UYN2"/>
<dbReference type="SUPFAM" id="SSF54427">
    <property type="entry name" value="NTF2-like"/>
    <property type="match status" value="1"/>
</dbReference>
<proteinExistence type="predicted"/>
<accession>A0A1F6UYN2</accession>
<sequence>MPDVKLEVHRVDLDGSRVRAERTCTAPAFASPIKGHDIFEIRDGKIAQHKIVATAMPAMENTGGTEI</sequence>
<evidence type="ECO:0000313" key="1">
    <source>
        <dbReference type="EMBL" id="OGI62384.1"/>
    </source>
</evidence>